<dbReference type="Proteomes" id="UP000270219">
    <property type="component" value="Unassembled WGS sequence"/>
</dbReference>
<proteinExistence type="predicted"/>
<protein>
    <submittedName>
        <fullName evidence="1">Uncharacterized protein</fullName>
    </submittedName>
</protein>
<reference evidence="1 2" key="1">
    <citation type="submission" date="2018-10" db="EMBL/GenBank/DDBJ databases">
        <title>Oceanobacillus sp. YLB-02 draft genome.</title>
        <authorList>
            <person name="Yu L."/>
        </authorList>
    </citation>
    <scope>NUCLEOTIDE SEQUENCE [LARGE SCALE GENOMIC DNA]</scope>
    <source>
        <strain evidence="1 2">YLB-02</strain>
    </source>
</reference>
<evidence type="ECO:0000313" key="1">
    <source>
        <dbReference type="EMBL" id="RLL42665.1"/>
    </source>
</evidence>
<dbReference type="AlphaFoldDB" id="A0A498DJR5"/>
<sequence length="81" mass="9261">MNLRQGFQAYAAQIGALSFCFTSFPFVKNWGKWQFVISSSVDFGEIIQKENILSDMVFAYISRTQSEQGFGQIFYLVNSII</sequence>
<accession>A0A498DJR5</accession>
<gene>
    <name evidence="1" type="ORF">D8M04_13995</name>
</gene>
<name>A0A498DJR5_9BACI</name>
<evidence type="ECO:0000313" key="2">
    <source>
        <dbReference type="Proteomes" id="UP000270219"/>
    </source>
</evidence>
<dbReference type="EMBL" id="RCHR01000005">
    <property type="protein sequence ID" value="RLL42665.1"/>
    <property type="molecule type" value="Genomic_DNA"/>
</dbReference>
<organism evidence="1 2">
    <name type="scientific">Oceanobacillus piezotolerans</name>
    <dbReference type="NCBI Taxonomy" id="2448030"/>
    <lineage>
        <taxon>Bacteria</taxon>
        <taxon>Bacillati</taxon>
        <taxon>Bacillota</taxon>
        <taxon>Bacilli</taxon>
        <taxon>Bacillales</taxon>
        <taxon>Bacillaceae</taxon>
        <taxon>Oceanobacillus</taxon>
    </lineage>
</organism>
<comment type="caution">
    <text evidence="1">The sequence shown here is derived from an EMBL/GenBank/DDBJ whole genome shotgun (WGS) entry which is preliminary data.</text>
</comment>
<keyword evidence="2" id="KW-1185">Reference proteome</keyword>